<evidence type="ECO:0000313" key="2">
    <source>
        <dbReference type="EMBL" id="KKN24484.1"/>
    </source>
</evidence>
<keyword evidence="1" id="KW-1133">Transmembrane helix</keyword>
<dbReference type="EMBL" id="LAZR01002879">
    <property type="protein sequence ID" value="KKN24484.1"/>
    <property type="molecule type" value="Genomic_DNA"/>
</dbReference>
<gene>
    <name evidence="2" type="ORF">LCGC14_0894240</name>
</gene>
<dbReference type="AlphaFoldDB" id="A0A0F9P329"/>
<keyword evidence="1" id="KW-0812">Transmembrane</keyword>
<accession>A0A0F9P329</accession>
<comment type="caution">
    <text evidence="2">The sequence shown here is derived from an EMBL/GenBank/DDBJ whole genome shotgun (WGS) entry which is preliminary data.</text>
</comment>
<feature type="transmembrane region" description="Helical" evidence="1">
    <location>
        <begin position="80"/>
        <end position="101"/>
    </location>
</feature>
<organism evidence="2">
    <name type="scientific">marine sediment metagenome</name>
    <dbReference type="NCBI Taxonomy" id="412755"/>
    <lineage>
        <taxon>unclassified sequences</taxon>
        <taxon>metagenomes</taxon>
        <taxon>ecological metagenomes</taxon>
    </lineage>
</organism>
<evidence type="ECO:0000256" key="1">
    <source>
        <dbReference type="SAM" id="Phobius"/>
    </source>
</evidence>
<proteinExistence type="predicted"/>
<keyword evidence="1" id="KW-0472">Membrane</keyword>
<protein>
    <submittedName>
        <fullName evidence="2">Uncharacterized protein</fullName>
    </submittedName>
</protein>
<sequence>MPYYHIKCGGRVSLFTRKCRKCKKKWPWAVYTMVRLPKDMVWSAKDLIKPRKGETKYARWADKIPGVSLVAGGLPNWPRWARIVTGLILLGVGFVLVRLLLNVFLGV</sequence>
<reference evidence="2" key="1">
    <citation type="journal article" date="2015" name="Nature">
        <title>Complex archaea that bridge the gap between prokaryotes and eukaryotes.</title>
        <authorList>
            <person name="Spang A."/>
            <person name="Saw J.H."/>
            <person name="Jorgensen S.L."/>
            <person name="Zaremba-Niedzwiedzka K."/>
            <person name="Martijn J."/>
            <person name="Lind A.E."/>
            <person name="van Eijk R."/>
            <person name="Schleper C."/>
            <person name="Guy L."/>
            <person name="Ettema T.J."/>
        </authorList>
    </citation>
    <scope>NUCLEOTIDE SEQUENCE</scope>
</reference>
<name>A0A0F9P329_9ZZZZ</name>